<proteinExistence type="predicted"/>
<dbReference type="AlphaFoldDB" id="A0A3G3K3N6"/>
<protein>
    <submittedName>
        <fullName evidence="2">Uncharacterized protein</fullName>
    </submittedName>
</protein>
<evidence type="ECO:0000256" key="1">
    <source>
        <dbReference type="SAM" id="MobiDB-lite"/>
    </source>
</evidence>
<gene>
    <name evidence="2" type="ORF">EAV92_21985</name>
</gene>
<organism evidence="2 3">
    <name type="scientific">Cohnella candidum</name>
    <dbReference type="NCBI Taxonomy" id="2674991"/>
    <lineage>
        <taxon>Bacteria</taxon>
        <taxon>Bacillati</taxon>
        <taxon>Bacillota</taxon>
        <taxon>Bacilli</taxon>
        <taxon>Bacillales</taxon>
        <taxon>Paenibacillaceae</taxon>
        <taxon>Cohnella</taxon>
    </lineage>
</organism>
<evidence type="ECO:0000313" key="2">
    <source>
        <dbReference type="EMBL" id="AYQ74990.1"/>
    </source>
</evidence>
<dbReference type="RefSeq" id="WP_123043070.1">
    <property type="nucleotide sequence ID" value="NZ_CP033433.1"/>
</dbReference>
<accession>A0A3G3K3N6</accession>
<dbReference type="Proteomes" id="UP000269097">
    <property type="component" value="Chromosome"/>
</dbReference>
<keyword evidence="3" id="KW-1185">Reference proteome</keyword>
<sequence>MLSFEQKLAIADSFPELQRKPVSLGRVNYHYENSVYEKKTVVYHLHPNGNGFVYAGELDGYETDDKGFVNIRDFGEDELRAVIEQSIRSLSGDGGDDSAEGPSSDKEIWTNAKKQELTLTLDDEDGMWYVFAGLNMDAAFESYEEAKEYLEDEGFSRSRRG</sequence>
<dbReference type="KEGG" id="coh:EAV92_21985"/>
<dbReference type="EMBL" id="CP033433">
    <property type="protein sequence ID" value="AYQ74990.1"/>
    <property type="molecule type" value="Genomic_DNA"/>
</dbReference>
<name>A0A3G3K3N6_9BACL</name>
<evidence type="ECO:0000313" key="3">
    <source>
        <dbReference type="Proteomes" id="UP000269097"/>
    </source>
</evidence>
<reference evidence="2 3" key="1">
    <citation type="submission" date="2018-10" db="EMBL/GenBank/DDBJ databases">
        <title>Genome Sequence of Cohnella sp.</title>
        <authorList>
            <person name="Srinivasan S."/>
            <person name="Kim M.K."/>
        </authorList>
    </citation>
    <scope>NUCLEOTIDE SEQUENCE [LARGE SCALE GENOMIC DNA]</scope>
    <source>
        <strain evidence="2 3">18JY8-7</strain>
    </source>
</reference>
<feature type="region of interest" description="Disordered" evidence="1">
    <location>
        <begin position="88"/>
        <end position="109"/>
    </location>
</feature>